<feature type="domain" description="SLH" evidence="2">
    <location>
        <begin position="24"/>
        <end position="87"/>
    </location>
</feature>
<comment type="caution">
    <text evidence="3">The sequence shown here is derived from an EMBL/GenBank/DDBJ whole genome shotgun (WGS) entry which is preliminary data.</text>
</comment>
<dbReference type="PANTHER" id="PTHR43308:SF5">
    <property type="entry name" value="S-LAYER PROTEIN _ PEPTIDOGLYCAN ENDO-BETA-N-ACETYLGLUCOSAMINIDASE"/>
    <property type="match status" value="1"/>
</dbReference>
<evidence type="ECO:0000313" key="4">
    <source>
        <dbReference type="Proteomes" id="UP000252415"/>
    </source>
</evidence>
<accession>A0A368VMI5</accession>
<dbReference type="InterPro" id="IPR001119">
    <property type="entry name" value="SLH_dom"/>
</dbReference>
<name>A0A368VMI5_9BACL</name>
<protein>
    <submittedName>
        <fullName evidence="3">S-layer family protein</fullName>
    </submittedName>
</protein>
<dbReference type="PANTHER" id="PTHR43308">
    <property type="entry name" value="OUTER MEMBRANE PROTEIN ALPHA-RELATED"/>
    <property type="match status" value="1"/>
</dbReference>
<dbReference type="Pfam" id="PF00395">
    <property type="entry name" value="SLH"/>
    <property type="match status" value="2"/>
</dbReference>
<feature type="chain" id="PRO_5016960481" evidence="1">
    <location>
        <begin position="27"/>
        <end position="325"/>
    </location>
</feature>
<dbReference type="Proteomes" id="UP000252415">
    <property type="component" value="Unassembled WGS sequence"/>
</dbReference>
<dbReference type="InterPro" id="IPR051465">
    <property type="entry name" value="Cell_Envelope_Struct_Comp"/>
</dbReference>
<proteinExistence type="predicted"/>
<keyword evidence="1" id="KW-0732">Signal</keyword>
<organism evidence="3 4">
    <name type="scientific">Paenibacillus prosopidis</name>
    <dbReference type="NCBI Taxonomy" id="630520"/>
    <lineage>
        <taxon>Bacteria</taxon>
        <taxon>Bacillati</taxon>
        <taxon>Bacillota</taxon>
        <taxon>Bacilli</taxon>
        <taxon>Bacillales</taxon>
        <taxon>Paenibacillaceae</taxon>
        <taxon>Paenibacillus</taxon>
    </lineage>
</organism>
<sequence>MKKNFRSFIALTIAVTVLASAQVAAAAAFTDTKTHWAKEDIATAVNQGWINGYDATTFKPNTNMTRAEFLKSLVAAMKYKLLDTDTPFTDDTGWYRAYIATGLKQSIIKVAEYKNSEFDPKQLITREEIARMTIRAAGKDKEGVAYGYLAVAKQIKIMTGYPDGSMGGNKNATRAEAVVMITNTLKYINPPVTVAYPKTKEQLNTMIQSLPSFKGTTMYSRQEVGVNLKGSDVFDDYLLWIGYSDELKRTTIDTYASTSDIKALIKDLLKQYYPNSYEKAYSNYIIVDGKKDSDSGRNFETKYDGRSFLVYKGKDIEGVSIWIGG</sequence>
<dbReference type="OrthoDB" id="5845122at2"/>
<evidence type="ECO:0000313" key="3">
    <source>
        <dbReference type="EMBL" id="RCW41661.1"/>
    </source>
</evidence>
<dbReference type="RefSeq" id="WP_114383756.1">
    <property type="nucleotide sequence ID" value="NZ_QPJD01000022.1"/>
</dbReference>
<reference evidence="3 4" key="1">
    <citation type="submission" date="2018-07" db="EMBL/GenBank/DDBJ databases">
        <title>Genomic Encyclopedia of Type Strains, Phase III (KMG-III): the genomes of soil and plant-associated and newly described type strains.</title>
        <authorList>
            <person name="Whitman W."/>
        </authorList>
    </citation>
    <scope>NUCLEOTIDE SEQUENCE [LARGE SCALE GENOMIC DNA]</scope>
    <source>
        <strain evidence="3 4">CECT 7506</strain>
    </source>
</reference>
<dbReference type="PROSITE" id="PS51272">
    <property type="entry name" value="SLH"/>
    <property type="match status" value="2"/>
</dbReference>
<evidence type="ECO:0000259" key="2">
    <source>
        <dbReference type="PROSITE" id="PS51272"/>
    </source>
</evidence>
<feature type="domain" description="SLH" evidence="2">
    <location>
        <begin position="132"/>
        <end position="195"/>
    </location>
</feature>
<dbReference type="AlphaFoldDB" id="A0A368VMI5"/>
<evidence type="ECO:0000256" key="1">
    <source>
        <dbReference type="SAM" id="SignalP"/>
    </source>
</evidence>
<feature type="signal peptide" evidence="1">
    <location>
        <begin position="1"/>
        <end position="26"/>
    </location>
</feature>
<gene>
    <name evidence="3" type="ORF">DFP97_12297</name>
</gene>
<dbReference type="EMBL" id="QPJD01000022">
    <property type="protein sequence ID" value="RCW41661.1"/>
    <property type="molecule type" value="Genomic_DNA"/>
</dbReference>
<keyword evidence="4" id="KW-1185">Reference proteome</keyword>